<proteinExistence type="predicted"/>
<sequence>MKQIEKDHNVNTNKSENLGAENARRIDELIDVVEKHTRTERHLEQHSDIASPEQIEHAKKIQEDREDRMENLKNIIAYGKHSNDNELKNLEKNYHYTQGYLEHNQDHMNQEDVEKAVEKQEHRKDQMKFLK</sequence>
<dbReference type="Proteomes" id="UP000242497">
    <property type="component" value="Unassembled WGS sequence"/>
</dbReference>
<evidence type="ECO:0000313" key="3">
    <source>
        <dbReference type="Proteomes" id="UP000242497"/>
    </source>
</evidence>
<organism evidence="2 3">
    <name type="scientific">Tepidibacter formicigenes DSM 15518</name>
    <dbReference type="NCBI Taxonomy" id="1123349"/>
    <lineage>
        <taxon>Bacteria</taxon>
        <taxon>Bacillati</taxon>
        <taxon>Bacillota</taxon>
        <taxon>Clostridia</taxon>
        <taxon>Peptostreptococcales</taxon>
        <taxon>Peptostreptococcaceae</taxon>
        <taxon>Tepidibacter</taxon>
    </lineage>
</organism>
<dbReference type="EMBL" id="FRAE01000023">
    <property type="protein sequence ID" value="SHJ95275.1"/>
    <property type="molecule type" value="Genomic_DNA"/>
</dbReference>
<protein>
    <submittedName>
        <fullName evidence="2">Uncharacterized protein</fullName>
    </submittedName>
</protein>
<dbReference type="RefSeq" id="WP_072888320.1">
    <property type="nucleotide sequence ID" value="NZ_FRAE01000023.1"/>
</dbReference>
<gene>
    <name evidence="2" type="ORF">SAMN02744037_01267</name>
</gene>
<accession>A0A1M6NHT5</accession>
<dbReference type="AlphaFoldDB" id="A0A1M6NHT5"/>
<keyword evidence="3" id="KW-1185">Reference proteome</keyword>
<feature type="region of interest" description="Disordered" evidence="1">
    <location>
        <begin position="1"/>
        <end position="23"/>
    </location>
</feature>
<feature type="region of interest" description="Disordered" evidence="1">
    <location>
        <begin position="100"/>
        <end position="131"/>
    </location>
</feature>
<reference evidence="3" key="1">
    <citation type="submission" date="2016-11" db="EMBL/GenBank/DDBJ databases">
        <authorList>
            <person name="Varghese N."/>
            <person name="Submissions S."/>
        </authorList>
    </citation>
    <scope>NUCLEOTIDE SEQUENCE [LARGE SCALE GENOMIC DNA]</scope>
    <source>
        <strain evidence="3">DSM 15518</strain>
    </source>
</reference>
<feature type="compositionally biased region" description="Basic and acidic residues" evidence="1">
    <location>
        <begin position="103"/>
        <end position="131"/>
    </location>
</feature>
<evidence type="ECO:0000313" key="2">
    <source>
        <dbReference type="EMBL" id="SHJ95275.1"/>
    </source>
</evidence>
<name>A0A1M6NHT5_9FIRM</name>
<evidence type="ECO:0000256" key="1">
    <source>
        <dbReference type="SAM" id="MobiDB-lite"/>
    </source>
</evidence>